<name>A0A167NZI1_CORFA</name>
<dbReference type="EMBL" id="AZHB01000023">
    <property type="protein sequence ID" value="OAA56114.1"/>
    <property type="molecule type" value="Genomic_DNA"/>
</dbReference>
<dbReference type="GeneID" id="30024004"/>
<proteinExistence type="predicted"/>
<gene>
    <name evidence="1" type="ORF">ISF_07712</name>
</gene>
<dbReference type="RefSeq" id="XP_018701625.1">
    <property type="nucleotide sequence ID" value="XM_018851315.1"/>
</dbReference>
<evidence type="ECO:0000313" key="2">
    <source>
        <dbReference type="Proteomes" id="UP000076744"/>
    </source>
</evidence>
<protein>
    <submittedName>
        <fullName evidence="1">Uncharacterized protein</fullName>
    </submittedName>
</protein>
<dbReference type="Proteomes" id="UP000076744">
    <property type="component" value="Unassembled WGS sequence"/>
</dbReference>
<organism evidence="1 2">
    <name type="scientific">Cordyceps fumosorosea (strain ARSEF 2679)</name>
    <name type="common">Isaria fumosorosea</name>
    <dbReference type="NCBI Taxonomy" id="1081104"/>
    <lineage>
        <taxon>Eukaryota</taxon>
        <taxon>Fungi</taxon>
        <taxon>Dikarya</taxon>
        <taxon>Ascomycota</taxon>
        <taxon>Pezizomycotina</taxon>
        <taxon>Sordariomycetes</taxon>
        <taxon>Hypocreomycetidae</taxon>
        <taxon>Hypocreales</taxon>
        <taxon>Cordycipitaceae</taxon>
        <taxon>Cordyceps</taxon>
    </lineage>
</organism>
<evidence type="ECO:0000313" key="1">
    <source>
        <dbReference type="EMBL" id="OAA56114.1"/>
    </source>
</evidence>
<comment type="caution">
    <text evidence="1">The sequence shown here is derived from an EMBL/GenBank/DDBJ whole genome shotgun (WGS) entry which is preliminary data.</text>
</comment>
<keyword evidence="2" id="KW-1185">Reference proteome</keyword>
<dbReference type="AlphaFoldDB" id="A0A167NZI1"/>
<reference evidence="1 2" key="1">
    <citation type="journal article" date="2016" name="Genome Biol. Evol.">
        <title>Divergent and convergent evolution of fungal pathogenicity.</title>
        <authorList>
            <person name="Shang Y."/>
            <person name="Xiao G."/>
            <person name="Zheng P."/>
            <person name="Cen K."/>
            <person name="Zhan S."/>
            <person name="Wang C."/>
        </authorList>
    </citation>
    <scope>NUCLEOTIDE SEQUENCE [LARGE SCALE GENOMIC DNA]</scope>
    <source>
        <strain evidence="1 2">ARSEF 2679</strain>
    </source>
</reference>
<accession>A0A167NZI1</accession>
<sequence>MFFYLTVIARLQAPFSELGGDGGEDKVGVSVGRDTDRRAFKSVELDDVTISKRIHRKGVAVVLAVDPFCKSGLVSWLTSAAHAAVPSHALAKGPKHARQRYQSM</sequence>